<evidence type="ECO:0000313" key="2">
    <source>
        <dbReference type="WBParaSite" id="JU765_v2.g7836.t1"/>
    </source>
</evidence>
<evidence type="ECO:0000313" key="1">
    <source>
        <dbReference type="Proteomes" id="UP000887576"/>
    </source>
</evidence>
<organism evidence="1 2">
    <name type="scientific">Panagrolaimus sp. JU765</name>
    <dbReference type="NCBI Taxonomy" id="591449"/>
    <lineage>
        <taxon>Eukaryota</taxon>
        <taxon>Metazoa</taxon>
        <taxon>Ecdysozoa</taxon>
        <taxon>Nematoda</taxon>
        <taxon>Chromadorea</taxon>
        <taxon>Rhabditida</taxon>
        <taxon>Tylenchina</taxon>
        <taxon>Panagrolaimomorpha</taxon>
        <taxon>Panagrolaimoidea</taxon>
        <taxon>Panagrolaimidae</taxon>
        <taxon>Panagrolaimus</taxon>
    </lineage>
</organism>
<accession>A0AC34RL74</accession>
<name>A0AC34RL74_9BILA</name>
<sequence>FKPIFLGLKDVPDGHTRIVNSQKCIRAGGKHNDLDDVGKDVYHHTFFEMLGNWSFGDYFKKEVCNWAWEYLTKVLKIPPERLYVTYFGGIKDGLDADEECRQIWLEIGLPKDRIVPFGMKDNFWEMGDVGPCGPCSEIHFDRIGGRDAASLVNSNDPMVVEIWNLVFMQFNRDENGNLNHLPKKNIDCGLGLERLAAVVQNKLSNYDTDLFMPIFDVIQKENKILPYSGKVGAEDDTGVDTAYRIVA</sequence>
<proteinExistence type="predicted"/>
<reference evidence="2" key="1">
    <citation type="submission" date="2022-11" db="UniProtKB">
        <authorList>
            <consortium name="WormBaseParasite"/>
        </authorList>
    </citation>
    <scope>IDENTIFICATION</scope>
</reference>
<protein>
    <submittedName>
        <fullName evidence="2">Alanine--tRNA ligase</fullName>
    </submittedName>
</protein>
<dbReference type="WBParaSite" id="JU765_v2.g7836.t1">
    <property type="protein sequence ID" value="JU765_v2.g7836.t1"/>
    <property type="gene ID" value="JU765_v2.g7836"/>
</dbReference>
<dbReference type="Proteomes" id="UP000887576">
    <property type="component" value="Unplaced"/>
</dbReference>